<gene>
    <name evidence="1" type="ORF">HRG_10670</name>
</gene>
<dbReference type="OrthoDB" id="5412996at2759"/>
<dbReference type="GeneID" id="68359798"/>
<reference evidence="1" key="1">
    <citation type="submission" date="2021-09" db="EMBL/GenBank/DDBJ databases">
        <title>A high-quality genome of the endoparasitic fungus Hirsutella rhossiliensis with a comparison of Hirsutella genomes reveals transposable elements contributing to genome size variation.</title>
        <authorList>
            <person name="Lin R."/>
            <person name="Jiao Y."/>
            <person name="Sun X."/>
            <person name="Ling J."/>
            <person name="Xie B."/>
            <person name="Cheng X."/>
        </authorList>
    </citation>
    <scope>NUCLEOTIDE SEQUENCE</scope>
    <source>
        <strain evidence="1">HR02</strain>
    </source>
</reference>
<organism evidence="1 2">
    <name type="scientific">Hirsutella rhossiliensis</name>
    <dbReference type="NCBI Taxonomy" id="111463"/>
    <lineage>
        <taxon>Eukaryota</taxon>
        <taxon>Fungi</taxon>
        <taxon>Dikarya</taxon>
        <taxon>Ascomycota</taxon>
        <taxon>Pezizomycotina</taxon>
        <taxon>Sordariomycetes</taxon>
        <taxon>Hypocreomycetidae</taxon>
        <taxon>Hypocreales</taxon>
        <taxon>Ophiocordycipitaceae</taxon>
        <taxon>Hirsutella</taxon>
    </lineage>
</organism>
<evidence type="ECO:0000313" key="1">
    <source>
        <dbReference type="EMBL" id="KAH0958369.1"/>
    </source>
</evidence>
<accession>A0A9P8SDW0</accession>
<comment type="caution">
    <text evidence="1">The sequence shown here is derived from an EMBL/GenBank/DDBJ whole genome shotgun (WGS) entry which is preliminary data.</text>
</comment>
<dbReference type="Proteomes" id="UP000824596">
    <property type="component" value="Unassembled WGS sequence"/>
</dbReference>
<protein>
    <recommendedName>
        <fullName evidence="3">Aminoglycoside phosphotransferase domain-containing protein</fullName>
    </recommendedName>
</protein>
<dbReference type="PANTHER" id="PTHR21310:SF37">
    <property type="entry name" value="AMINOGLYCOSIDE PHOSPHOTRANSFERASE DOMAIN-CONTAINING PROTEIN"/>
    <property type="match status" value="1"/>
</dbReference>
<evidence type="ECO:0000313" key="2">
    <source>
        <dbReference type="Proteomes" id="UP000824596"/>
    </source>
</evidence>
<name>A0A9P8SDW0_9HYPO</name>
<proteinExistence type="predicted"/>
<dbReference type="InterPro" id="IPR051678">
    <property type="entry name" value="AGP_Transferase"/>
</dbReference>
<dbReference type="PANTHER" id="PTHR21310">
    <property type="entry name" value="AMINOGLYCOSIDE PHOSPHOTRANSFERASE-RELATED-RELATED"/>
    <property type="match status" value="1"/>
</dbReference>
<dbReference type="EMBL" id="JAIZPD010000016">
    <property type="protein sequence ID" value="KAH0958369.1"/>
    <property type="molecule type" value="Genomic_DNA"/>
</dbReference>
<dbReference type="SUPFAM" id="SSF56112">
    <property type="entry name" value="Protein kinase-like (PK-like)"/>
    <property type="match status" value="1"/>
</dbReference>
<dbReference type="InterPro" id="IPR011009">
    <property type="entry name" value="Kinase-like_dom_sf"/>
</dbReference>
<keyword evidence="2" id="KW-1185">Reference proteome</keyword>
<evidence type="ECO:0008006" key="3">
    <source>
        <dbReference type="Google" id="ProtNLM"/>
    </source>
</evidence>
<sequence>MRVPIKGTILFPDEKVRYEVATMRYLAANTTIPFPYVYHYTPRAESPTGLGPFIVMDLIKNHQNMSRVLLDPEREAGKRPTLDHEIGEEKLEPLYAQMANILLQLSTLKFPRIGSLVEGVDEESASVKGRPLIVNMTEIAVHTNAPPSTLPSQTFAPADKWYSALADTHMAQLTFQHNDAVGDKDDARDKHITRQLFRNLDIKRRLMPDLLKSDGEFRLFSEDFGPVDVLDKGLRVVGVIDWQFAYAAPRAVQL</sequence>
<dbReference type="AlphaFoldDB" id="A0A9P8SDW0"/>
<dbReference type="RefSeq" id="XP_044715882.1">
    <property type="nucleotide sequence ID" value="XM_044869140.1"/>
</dbReference>